<sequence>MAISRAQMETRIRNYFAACNQADKEKIMSFFIPEGTHYFPEGSPFGVLRGAQAIAECWVNCVNDIGSYWTVDNFAGDMESRQAVIEWSHFKKKIGQLLRGDEWYRFTEDGLIIEIRAYYAAPTHAGVTEHRIGGFDYAGRGYPLLKPENNSAK</sequence>
<dbReference type="Proteomes" id="UP000061603">
    <property type="component" value="Chromosome"/>
</dbReference>
<evidence type="ECO:0000313" key="3">
    <source>
        <dbReference type="Proteomes" id="UP000061603"/>
    </source>
</evidence>
<dbReference type="STRING" id="1565605.PG1C_07945"/>
<dbReference type="HOGENOM" id="CLU_1657838_0_0_4"/>
<dbReference type="Pfam" id="PF12680">
    <property type="entry name" value="SnoaL_2"/>
    <property type="match status" value="1"/>
</dbReference>
<keyword evidence="3" id="KW-1185">Reference proteome</keyword>
<evidence type="ECO:0000313" key="2">
    <source>
        <dbReference type="EMBL" id="AJP48411.1"/>
    </source>
</evidence>
<dbReference type="EMBL" id="CP010554">
    <property type="protein sequence ID" value="AJP48411.1"/>
    <property type="molecule type" value="Genomic_DNA"/>
</dbReference>
<dbReference type="InterPro" id="IPR037401">
    <property type="entry name" value="SnoaL-like"/>
</dbReference>
<dbReference type="AlphaFoldDB" id="A0A0C5JLZ1"/>
<evidence type="ECO:0000259" key="1">
    <source>
        <dbReference type="Pfam" id="PF12680"/>
    </source>
</evidence>
<organism evidence="2 3">
    <name type="scientific">Rugosibacter aromaticivorans</name>
    <dbReference type="NCBI Taxonomy" id="1565605"/>
    <lineage>
        <taxon>Bacteria</taxon>
        <taxon>Pseudomonadati</taxon>
        <taxon>Pseudomonadota</taxon>
        <taxon>Betaproteobacteria</taxon>
        <taxon>Nitrosomonadales</taxon>
        <taxon>Sterolibacteriaceae</taxon>
        <taxon>Rugosibacter</taxon>
    </lineage>
</organism>
<proteinExistence type="predicted"/>
<reference evidence="2 3" key="1">
    <citation type="journal article" date="2015" name="Genome Announc.">
        <title>Complete Genome Sequence of a Novel Bacterium within the Family Rhodocyclaceae That Degrades Polycyclic Aromatic Hydrocarbons.</title>
        <authorList>
            <person name="Singleton D.R."/>
            <person name="Dickey A.N."/>
            <person name="Scholl E.H."/>
            <person name="Wright F.A."/>
            <person name="Aitken M.D."/>
        </authorList>
    </citation>
    <scope>NUCLEOTIDE SEQUENCE [LARGE SCALE GENOMIC DNA]</scope>
    <source>
        <strain evidence="3">PG1-Ca6</strain>
    </source>
</reference>
<feature type="domain" description="SnoaL-like" evidence="1">
    <location>
        <begin position="12"/>
        <end position="114"/>
    </location>
</feature>
<dbReference type="SUPFAM" id="SSF54427">
    <property type="entry name" value="NTF2-like"/>
    <property type="match status" value="1"/>
</dbReference>
<name>A0A0C5JLZ1_9PROT</name>
<dbReference type="InterPro" id="IPR032710">
    <property type="entry name" value="NTF2-like_dom_sf"/>
</dbReference>
<gene>
    <name evidence="2" type="ORF">PG1C_07945</name>
</gene>
<dbReference type="PATRIC" id="fig|1565605.3.peg.1683"/>
<accession>A0A0C5JLZ1</accession>
<protein>
    <recommendedName>
        <fullName evidence="1">SnoaL-like domain-containing protein</fullName>
    </recommendedName>
</protein>
<dbReference type="KEGG" id="rbu:PG1C_07945"/>
<dbReference type="RefSeq" id="WP_202634320.1">
    <property type="nucleotide sequence ID" value="NZ_CP010554.1"/>
</dbReference>
<dbReference type="Gene3D" id="3.10.450.50">
    <property type="match status" value="1"/>
</dbReference>